<proteinExistence type="predicted"/>
<protein>
    <submittedName>
        <fullName evidence="1">Uncharacterized protein YuzB (UPF0349 family)</fullName>
    </submittedName>
</protein>
<evidence type="ECO:0000313" key="1">
    <source>
        <dbReference type="EMBL" id="MDR6243048.1"/>
    </source>
</evidence>
<dbReference type="Proteomes" id="UP001185028">
    <property type="component" value="Unassembled WGS sequence"/>
</dbReference>
<dbReference type="InterPro" id="IPR009910">
    <property type="entry name" value="DUF1450"/>
</dbReference>
<dbReference type="EMBL" id="JAVDQH010000003">
    <property type="protein sequence ID" value="MDR6243048.1"/>
    <property type="molecule type" value="Genomic_DNA"/>
</dbReference>
<name>A0ABU1IUU8_9BACL</name>
<gene>
    <name evidence="1" type="ORF">JOC58_000933</name>
</gene>
<comment type="caution">
    <text evidence="1">The sequence shown here is derived from an EMBL/GenBank/DDBJ whole genome shotgun (WGS) entry which is preliminary data.</text>
</comment>
<dbReference type="RefSeq" id="WP_188775490.1">
    <property type="nucleotide sequence ID" value="NZ_BMMB01000004.1"/>
</dbReference>
<accession>A0ABU1IUU8</accession>
<organism evidence="1 2">
    <name type="scientific">Paenibacillus hunanensis</name>
    <dbReference type="NCBI Taxonomy" id="539262"/>
    <lineage>
        <taxon>Bacteria</taxon>
        <taxon>Bacillati</taxon>
        <taxon>Bacillota</taxon>
        <taxon>Bacilli</taxon>
        <taxon>Bacillales</taxon>
        <taxon>Paenibacillaceae</taxon>
        <taxon>Paenibacillus</taxon>
    </lineage>
</organism>
<sequence length="229" mass="26224">MKTIKYCSKNDKLGTKGVYQDIEKNFPAIQQQRKGCLSECKTCRRQPFVKVGKKTIVGDTPEHLYEQLVSLIRKQEGSTSSTPDHSGKSRHWFTGKNELYITMDKTSAPIWIKKLHKLQQSDKPKKLKTIRVNDTSIDMIPIVLKPAGEDEDRIKMKKNELILSLSPDAIEYAIFKLETFLKEGHLSPAEYYTFERVASKAKGKQPKARTQGVQIYFVTEDIQPYAKAK</sequence>
<keyword evidence="2" id="KW-1185">Reference proteome</keyword>
<evidence type="ECO:0000313" key="2">
    <source>
        <dbReference type="Proteomes" id="UP001185028"/>
    </source>
</evidence>
<reference evidence="1 2" key="1">
    <citation type="submission" date="2023-07" db="EMBL/GenBank/DDBJ databases">
        <title>Genomic Encyclopedia of Type Strains, Phase IV (KMG-IV): sequencing the most valuable type-strain genomes for metagenomic binning, comparative biology and taxonomic classification.</title>
        <authorList>
            <person name="Goeker M."/>
        </authorList>
    </citation>
    <scope>NUCLEOTIDE SEQUENCE [LARGE SCALE GENOMIC DNA]</scope>
    <source>
        <strain evidence="1 2">DSM 22170</strain>
    </source>
</reference>
<dbReference type="Pfam" id="PF07293">
    <property type="entry name" value="DUF1450"/>
    <property type="match status" value="1"/>
</dbReference>